<proteinExistence type="predicted"/>
<gene>
    <name evidence="2" type="ORF">TREES_T100020912</name>
</gene>
<protein>
    <submittedName>
        <fullName evidence="2">Uncharacterized protein</fullName>
    </submittedName>
</protein>
<dbReference type="AlphaFoldDB" id="L9JEA2"/>
<feature type="region of interest" description="Disordered" evidence="1">
    <location>
        <begin position="114"/>
        <end position="162"/>
    </location>
</feature>
<reference evidence="3" key="2">
    <citation type="journal article" date="2013" name="Nat. Commun.">
        <title>Genome of the Chinese tree shrew.</title>
        <authorList>
            <person name="Fan Y."/>
            <person name="Huang Z.Y."/>
            <person name="Cao C.C."/>
            <person name="Chen C.S."/>
            <person name="Chen Y.X."/>
            <person name="Fan D.D."/>
            <person name="He J."/>
            <person name="Hou H.L."/>
            <person name="Hu L."/>
            <person name="Hu X.T."/>
            <person name="Jiang X.T."/>
            <person name="Lai R."/>
            <person name="Lang Y.S."/>
            <person name="Liang B."/>
            <person name="Liao S.G."/>
            <person name="Mu D."/>
            <person name="Ma Y.Y."/>
            <person name="Niu Y.Y."/>
            <person name="Sun X.Q."/>
            <person name="Xia J.Q."/>
            <person name="Xiao J."/>
            <person name="Xiong Z.Q."/>
            <person name="Xu L."/>
            <person name="Yang L."/>
            <person name="Zhang Y."/>
            <person name="Zhao W."/>
            <person name="Zhao X.D."/>
            <person name="Zheng Y.T."/>
            <person name="Zhou J.M."/>
            <person name="Zhu Y.B."/>
            <person name="Zhang G.J."/>
            <person name="Wang J."/>
            <person name="Yao Y.G."/>
        </authorList>
    </citation>
    <scope>NUCLEOTIDE SEQUENCE [LARGE SCALE GENOMIC DNA]</scope>
</reference>
<dbReference type="Proteomes" id="UP000011518">
    <property type="component" value="Unassembled WGS sequence"/>
</dbReference>
<evidence type="ECO:0000256" key="1">
    <source>
        <dbReference type="SAM" id="MobiDB-lite"/>
    </source>
</evidence>
<reference evidence="3" key="1">
    <citation type="submission" date="2012-07" db="EMBL/GenBank/DDBJ databases">
        <title>Genome of the Chinese tree shrew, a rising model animal genetically related to primates.</title>
        <authorList>
            <person name="Zhang G."/>
            <person name="Fan Y."/>
            <person name="Yao Y."/>
            <person name="Huang Z."/>
        </authorList>
    </citation>
    <scope>NUCLEOTIDE SEQUENCE [LARGE SCALE GENOMIC DNA]</scope>
</reference>
<dbReference type="InParanoid" id="L9JEA2"/>
<evidence type="ECO:0000313" key="2">
    <source>
        <dbReference type="EMBL" id="ELW48634.1"/>
    </source>
</evidence>
<organism evidence="2 3">
    <name type="scientific">Tupaia chinensis</name>
    <name type="common">Chinese tree shrew</name>
    <name type="synonym">Tupaia belangeri chinensis</name>
    <dbReference type="NCBI Taxonomy" id="246437"/>
    <lineage>
        <taxon>Eukaryota</taxon>
        <taxon>Metazoa</taxon>
        <taxon>Chordata</taxon>
        <taxon>Craniata</taxon>
        <taxon>Vertebrata</taxon>
        <taxon>Euteleostomi</taxon>
        <taxon>Mammalia</taxon>
        <taxon>Eutheria</taxon>
        <taxon>Euarchontoglires</taxon>
        <taxon>Scandentia</taxon>
        <taxon>Tupaiidae</taxon>
        <taxon>Tupaia</taxon>
    </lineage>
</organism>
<sequence>MPPAVLAGHEPTVPYPLRQMLGPADPPQGCYLEVVHEHSDRVLDIWIKMLGPADPPQGCYLEVVHEHSDRVLDIWIKRLQPLQNPQELPVLPRPCTRAMAESCSASSGPAAAKAARELELRSQVPDGQADASSDPASLSPLSSDGKVRGPQELPPGDASGRVCLALPGHF</sequence>
<keyword evidence="3" id="KW-1185">Reference proteome</keyword>
<feature type="compositionally biased region" description="Low complexity" evidence="1">
    <location>
        <begin position="129"/>
        <end position="144"/>
    </location>
</feature>
<accession>L9JEA2</accession>
<name>L9JEA2_TUPCH</name>
<dbReference type="EMBL" id="KB321034">
    <property type="protein sequence ID" value="ELW48634.1"/>
    <property type="molecule type" value="Genomic_DNA"/>
</dbReference>
<evidence type="ECO:0000313" key="3">
    <source>
        <dbReference type="Proteomes" id="UP000011518"/>
    </source>
</evidence>